<feature type="domain" description="AAA-ATPase-like" evidence="1">
    <location>
        <begin position="1"/>
        <end position="43"/>
    </location>
</feature>
<evidence type="ECO:0000313" key="3">
    <source>
        <dbReference type="Proteomes" id="UP000295169"/>
    </source>
</evidence>
<comment type="caution">
    <text evidence="2">The sequence shown here is derived from an EMBL/GenBank/DDBJ whole genome shotgun (WGS) entry which is preliminary data.</text>
</comment>
<dbReference type="Proteomes" id="UP000295169">
    <property type="component" value="Unassembled WGS sequence"/>
</dbReference>
<accession>A0A4R1PAY3</accession>
<proteinExistence type="predicted"/>
<gene>
    <name evidence="2" type="ORF">EV691_13924</name>
</gene>
<dbReference type="EMBL" id="SMMU01000039">
    <property type="protein sequence ID" value="TCL21668.1"/>
    <property type="molecule type" value="Genomic_DNA"/>
</dbReference>
<sequence length="66" mass="7465">MLVDDYDKPILDSLGRPEVAREIRDAMRNLYSVIKNSDAHIRFGHARRGIEVQQGVAGFEVQSLLP</sequence>
<dbReference type="RefSeq" id="WP_377802315.1">
    <property type="nucleotide sequence ID" value="NZ_JBHLST010000035.1"/>
</dbReference>
<name>A0A4R1PAY3_9GAMM</name>
<reference evidence="2 3" key="1">
    <citation type="submission" date="2019-03" db="EMBL/GenBank/DDBJ databases">
        <title>Genomic Encyclopedia of Type Strains, Phase IV (KMG-IV): sequencing the most valuable type-strain genomes for metagenomic binning, comparative biology and taxonomic classification.</title>
        <authorList>
            <person name="Goeker M."/>
        </authorList>
    </citation>
    <scope>NUCLEOTIDE SEQUENCE [LARGE SCALE GENOMIC DNA]</scope>
    <source>
        <strain evidence="2 3">DSM 2286</strain>
    </source>
</reference>
<organism evidence="2 3">
    <name type="scientific">Azotobacter chroococcum</name>
    <dbReference type="NCBI Taxonomy" id="353"/>
    <lineage>
        <taxon>Bacteria</taxon>
        <taxon>Pseudomonadati</taxon>
        <taxon>Pseudomonadota</taxon>
        <taxon>Gammaproteobacteria</taxon>
        <taxon>Pseudomonadales</taxon>
        <taxon>Pseudomonadaceae</taxon>
        <taxon>Azotobacter</taxon>
    </lineage>
</organism>
<protein>
    <submittedName>
        <fullName evidence="2">Putative AAA-ATPase</fullName>
    </submittedName>
</protein>
<evidence type="ECO:0000313" key="2">
    <source>
        <dbReference type="EMBL" id="TCL21668.1"/>
    </source>
</evidence>
<dbReference type="AlphaFoldDB" id="A0A4R1PAY3"/>
<evidence type="ECO:0000259" key="1">
    <source>
        <dbReference type="Pfam" id="PF09820"/>
    </source>
</evidence>
<dbReference type="InterPro" id="IPR018631">
    <property type="entry name" value="AAA-ATPase-like_dom"/>
</dbReference>
<dbReference type="Pfam" id="PF09820">
    <property type="entry name" value="AAA-ATPase_like"/>
    <property type="match status" value="1"/>
</dbReference>